<dbReference type="Pfam" id="PF00293">
    <property type="entry name" value="NUDIX"/>
    <property type="match status" value="1"/>
</dbReference>
<evidence type="ECO:0000259" key="7">
    <source>
        <dbReference type="PROSITE" id="PS51462"/>
    </source>
</evidence>
<dbReference type="RefSeq" id="WP_139642353.1">
    <property type="nucleotide sequence ID" value="NZ_BAAAZS010000147.1"/>
</dbReference>
<evidence type="ECO:0000313" key="9">
    <source>
        <dbReference type="Proteomes" id="UP000311713"/>
    </source>
</evidence>
<dbReference type="GO" id="GO:0016787">
    <property type="term" value="F:hydrolase activity"/>
    <property type="evidence" value="ECO:0007669"/>
    <property type="project" value="UniProtKB-KW"/>
</dbReference>
<dbReference type="SUPFAM" id="SSF55811">
    <property type="entry name" value="Nudix"/>
    <property type="match status" value="1"/>
</dbReference>
<dbReference type="PROSITE" id="PS51462">
    <property type="entry name" value="NUDIX"/>
    <property type="match status" value="1"/>
</dbReference>
<proteinExistence type="inferred from homology"/>
<feature type="domain" description="Nudix hydrolase" evidence="7">
    <location>
        <begin position="9"/>
        <end position="134"/>
    </location>
</feature>
<accession>A0A5C4V6Q4</accession>
<evidence type="ECO:0000313" key="8">
    <source>
        <dbReference type="EMBL" id="TNM31557.1"/>
    </source>
</evidence>
<dbReference type="InterPro" id="IPR000086">
    <property type="entry name" value="NUDIX_hydrolase_dom"/>
</dbReference>
<dbReference type="EMBL" id="VDGT01000005">
    <property type="protein sequence ID" value="TNM31557.1"/>
    <property type="molecule type" value="Genomic_DNA"/>
</dbReference>
<dbReference type="PRINTS" id="PR00502">
    <property type="entry name" value="NUDIXFAMILY"/>
</dbReference>
<comment type="cofactor">
    <cofactor evidence="1">
        <name>Mg(2+)</name>
        <dbReference type="ChEBI" id="CHEBI:18420"/>
    </cofactor>
</comment>
<keyword evidence="4" id="KW-0460">Magnesium</keyword>
<protein>
    <submittedName>
        <fullName evidence="8">NUDIX hydrolase</fullName>
    </submittedName>
</protein>
<evidence type="ECO:0000256" key="5">
    <source>
        <dbReference type="RuleBase" id="RU003476"/>
    </source>
</evidence>
<evidence type="ECO:0000256" key="2">
    <source>
        <dbReference type="ARBA" id="ARBA00005582"/>
    </source>
</evidence>
<feature type="region of interest" description="Disordered" evidence="6">
    <location>
        <begin position="138"/>
        <end position="160"/>
    </location>
</feature>
<gene>
    <name evidence="8" type="ORF">FH715_08295</name>
</gene>
<name>A0A5C4V6Q4_9ACTN</name>
<dbReference type="PANTHER" id="PTHR43046">
    <property type="entry name" value="GDP-MANNOSE MANNOSYL HYDROLASE"/>
    <property type="match status" value="1"/>
</dbReference>
<dbReference type="CDD" id="cd02883">
    <property type="entry name" value="NUDIX_Hydrolase"/>
    <property type="match status" value="1"/>
</dbReference>
<dbReference type="InterPro" id="IPR015797">
    <property type="entry name" value="NUDIX_hydrolase-like_dom_sf"/>
</dbReference>
<dbReference type="Gene3D" id="3.90.79.10">
    <property type="entry name" value="Nucleoside Triphosphate Pyrophosphohydrolase"/>
    <property type="match status" value="1"/>
</dbReference>
<dbReference type="PROSITE" id="PS00893">
    <property type="entry name" value="NUDIX_BOX"/>
    <property type="match status" value="1"/>
</dbReference>
<keyword evidence="3 5" id="KW-0378">Hydrolase</keyword>
<feature type="compositionally biased region" description="Basic and acidic residues" evidence="6">
    <location>
        <begin position="148"/>
        <end position="160"/>
    </location>
</feature>
<evidence type="ECO:0000256" key="6">
    <source>
        <dbReference type="SAM" id="MobiDB-lite"/>
    </source>
</evidence>
<evidence type="ECO:0000256" key="3">
    <source>
        <dbReference type="ARBA" id="ARBA00022801"/>
    </source>
</evidence>
<dbReference type="InterPro" id="IPR020476">
    <property type="entry name" value="Nudix_hydrolase"/>
</dbReference>
<sequence>MTGRDPAEGHGRGVSAGIVVAEGRVLLVRRRVSEGELSWQFPAGKIEAGETVEEAAVRETREETGFTVKAVAPLGSRVHPLTGRRVSYVGCRVLHGTATVAAPDEIAEIVWVTRGEMGAYVPHGIHAPVREWLGWGARSGPGPSRNEQSTRRLERRPSYG</sequence>
<evidence type="ECO:0000256" key="1">
    <source>
        <dbReference type="ARBA" id="ARBA00001946"/>
    </source>
</evidence>
<comment type="similarity">
    <text evidence="2 5">Belongs to the Nudix hydrolase family.</text>
</comment>
<dbReference type="Proteomes" id="UP000311713">
    <property type="component" value="Unassembled WGS sequence"/>
</dbReference>
<dbReference type="InterPro" id="IPR020084">
    <property type="entry name" value="NUDIX_hydrolase_CS"/>
</dbReference>
<reference evidence="8 9" key="1">
    <citation type="submission" date="2019-06" db="EMBL/GenBank/DDBJ databases">
        <title>Draft genome of Streptomyces sedi sp. JCM16909.</title>
        <authorList>
            <person name="Klykleung N."/>
            <person name="Tanasupawat S."/>
            <person name="Kudo T."/>
            <person name="Yuki M."/>
            <person name="Ohkuma M."/>
        </authorList>
    </citation>
    <scope>NUCLEOTIDE SEQUENCE [LARGE SCALE GENOMIC DNA]</scope>
    <source>
        <strain evidence="8 9">JCM 16909</strain>
    </source>
</reference>
<dbReference type="OrthoDB" id="9761969at2"/>
<evidence type="ECO:0000256" key="4">
    <source>
        <dbReference type="ARBA" id="ARBA00022842"/>
    </source>
</evidence>
<dbReference type="AlphaFoldDB" id="A0A5C4V6Q4"/>
<comment type="caution">
    <text evidence="8">The sequence shown here is derived from an EMBL/GenBank/DDBJ whole genome shotgun (WGS) entry which is preliminary data.</text>
</comment>
<organism evidence="8 9">
    <name type="scientific">Streptomyces sedi</name>
    <dbReference type="NCBI Taxonomy" id="555059"/>
    <lineage>
        <taxon>Bacteria</taxon>
        <taxon>Bacillati</taxon>
        <taxon>Actinomycetota</taxon>
        <taxon>Actinomycetes</taxon>
        <taxon>Kitasatosporales</taxon>
        <taxon>Streptomycetaceae</taxon>
        <taxon>Streptomyces</taxon>
    </lineage>
</organism>
<dbReference type="PANTHER" id="PTHR43046:SF12">
    <property type="entry name" value="GDP-MANNOSE MANNOSYL HYDROLASE"/>
    <property type="match status" value="1"/>
</dbReference>
<keyword evidence="9" id="KW-1185">Reference proteome</keyword>